<feature type="domain" description="Origin recognition complex subunit 2 winged-helix" evidence="7">
    <location>
        <begin position="703"/>
        <end position="763"/>
    </location>
</feature>
<feature type="compositionally biased region" description="Acidic residues" evidence="5">
    <location>
        <begin position="194"/>
        <end position="203"/>
    </location>
</feature>
<dbReference type="FunCoup" id="A5DDP5">
    <property type="interactions" value="991"/>
</dbReference>
<keyword evidence="3" id="KW-0235">DNA replication</keyword>
<feature type="region of interest" description="Disordered" evidence="5">
    <location>
        <begin position="1"/>
        <end position="274"/>
    </location>
</feature>
<dbReference type="OrthoDB" id="346673at2759"/>
<feature type="compositionally biased region" description="Basic residues" evidence="5">
    <location>
        <begin position="172"/>
        <end position="181"/>
    </location>
</feature>
<dbReference type="Pfam" id="PF24882">
    <property type="entry name" value="WHD_ORC2"/>
    <property type="match status" value="1"/>
</dbReference>
<dbReference type="InterPro" id="IPR056773">
    <property type="entry name" value="WHD_ORC2"/>
</dbReference>
<feature type="compositionally biased region" description="Basic and acidic residues" evidence="5">
    <location>
        <begin position="69"/>
        <end position="83"/>
    </location>
</feature>
<evidence type="ECO:0000256" key="1">
    <source>
        <dbReference type="ARBA" id="ARBA00004123"/>
    </source>
</evidence>
<evidence type="ECO:0000256" key="2">
    <source>
        <dbReference type="ARBA" id="ARBA00007421"/>
    </source>
</evidence>
<evidence type="ECO:0000313" key="9">
    <source>
        <dbReference type="Proteomes" id="UP000001997"/>
    </source>
</evidence>
<dbReference type="InterPro" id="IPR056772">
    <property type="entry name" value="RecA-like_ORC2"/>
</dbReference>
<feature type="compositionally biased region" description="Basic and acidic residues" evidence="5">
    <location>
        <begin position="138"/>
        <end position="155"/>
    </location>
</feature>
<feature type="compositionally biased region" description="Polar residues" evidence="5">
    <location>
        <begin position="1"/>
        <end position="30"/>
    </location>
</feature>
<dbReference type="EMBL" id="CH408156">
    <property type="protein sequence ID" value="EDK37298.2"/>
    <property type="molecule type" value="Genomic_DNA"/>
</dbReference>
<sequence>MPSSENNGTSQDATDVHLNTPTKQKRTNANIEGRYFSSPTSARRGILRSGTKSQGDVSISPRNGSSGRSESRSPRKRSSKLELEQIYDEQDDLEEAERIINESRNEELHEENNEEAAKHPKEYKDFHFEEDLADVEEKEYGSNEDNDKNDEHKNDENDENETEEIPQSGPGIRRRPRRAAKKALEAARNAYSDDYMDSSEEAEFNSSEASDDSNMSDVNEGSDDSTVETASDDEAVYQEPIKHKRGRPPKRRRESAEETEVDVMETELTPKRRVGRPSKNIITAKIKSIFEQDDEMLGVEKSPLKPIATTIASPQNRKRDTDIWAEFDKIKTEEDKTPFVISGIESTESETKKDPKKFVPFPEPKVNAKGKIDPDYLRKHLPNIDFEARGADLMDDRSFFMEGTEGYFEQHSMRPKLGRSSLASLAPNVEYSDFILYNKLPQLIKQSAIQQLEDMHRALYHQWCFELSEGYSINFFGFGSKRQMIIDFVQNYLLEWIAGHFDTEETKEIEAFIVNGYNPNTQLKQLVYEIQSILVPKEVQKKLKFSKHIFETIPLMLKYLGSVRPEKVIPRAVVAIHNVDGPAFSDEKTQSLLSQLASLPEIWLITSTDNINASLLWDSFKLKNFNFVWHDLTTYQPYTVELSFKDLLNTGKSTKFVGTRGAKYVLSSLTVNARNLYRTLLELQIENLTKNAASEAAKANLKGNLKLAVGFKQLYDACSEQFITSNEISFRTMLGEFVEHKMCNLKKNSSGGEVVFVPFSYDEMRKLLSEEFSVSID</sequence>
<dbReference type="RefSeq" id="XP_001485725.2">
    <property type="nucleotide sequence ID" value="XM_001485675.1"/>
</dbReference>
<dbReference type="InterPro" id="IPR007220">
    <property type="entry name" value="ORC2"/>
</dbReference>
<gene>
    <name evidence="8" type="ORF">PGUG_01396</name>
</gene>
<feature type="compositionally biased region" description="Basic and acidic residues" evidence="5">
    <location>
        <begin position="96"/>
        <end position="130"/>
    </location>
</feature>
<proteinExistence type="inferred from homology"/>
<evidence type="ECO:0000313" key="8">
    <source>
        <dbReference type="EMBL" id="EDK37298.2"/>
    </source>
</evidence>
<feature type="domain" description="Origin recognition complex subunit 2 RecA-like" evidence="6">
    <location>
        <begin position="449"/>
        <end position="632"/>
    </location>
</feature>
<protein>
    <recommendedName>
        <fullName evidence="10">Origin recognition complex subunit 2</fullName>
    </recommendedName>
</protein>
<dbReference type="STRING" id="294746.A5DDP5"/>
<feature type="compositionally biased region" description="Basic residues" evidence="5">
    <location>
        <begin position="242"/>
        <end position="253"/>
    </location>
</feature>
<dbReference type="InParanoid" id="A5DDP5"/>
<feature type="compositionally biased region" description="Acidic residues" evidence="5">
    <location>
        <begin position="220"/>
        <end position="236"/>
    </location>
</feature>
<dbReference type="OMA" id="YVEHKMC"/>
<comment type="subcellular location">
    <subcellularLocation>
        <location evidence="1">Nucleus</location>
    </subcellularLocation>
</comment>
<keyword evidence="4" id="KW-0539">Nucleus</keyword>
<evidence type="ECO:0000256" key="5">
    <source>
        <dbReference type="SAM" id="MobiDB-lite"/>
    </source>
</evidence>
<dbReference type="Proteomes" id="UP000001997">
    <property type="component" value="Unassembled WGS sequence"/>
</dbReference>
<dbReference type="PANTHER" id="PTHR14052:SF0">
    <property type="entry name" value="ORIGIN RECOGNITION COMPLEX SUBUNIT 2"/>
    <property type="match status" value="1"/>
</dbReference>
<dbReference type="GeneID" id="5128310"/>
<evidence type="ECO:0000256" key="3">
    <source>
        <dbReference type="ARBA" id="ARBA00022705"/>
    </source>
</evidence>
<feature type="compositionally biased region" description="Acidic residues" evidence="5">
    <location>
        <begin position="85"/>
        <end position="95"/>
    </location>
</feature>
<evidence type="ECO:0000259" key="7">
    <source>
        <dbReference type="Pfam" id="PF24882"/>
    </source>
</evidence>
<reference evidence="8 9" key="1">
    <citation type="journal article" date="2009" name="Nature">
        <title>Evolution of pathogenicity and sexual reproduction in eight Candida genomes.</title>
        <authorList>
            <person name="Butler G."/>
            <person name="Rasmussen M.D."/>
            <person name="Lin M.F."/>
            <person name="Santos M.A."/>
            <person name="Sakthikumar S."/>
            <person name="Munro C.A."/>
            <person name="Rheinbay E."/>
            <person name="Grabherr M."/>
            <person name="Forche A."/>
            <person name="Reedy J.L."/>
            <person name="Agrafioti I."/>
            <person name="Arnaud M.B."/>
            <person name="Bates S."/>
            <person name="Brown A.J."/>
            <person name="Brunke S."/>
            <person name="Costanzo M.C."/>
            <person name="Fitzpatrick D.A."/>
            <person name="de Groot P.W."/>
            <person name="Harris D."/>
            <person name="Hoyer L.L."/>
            <person name="Hube B."/>
            <person name="Klis F.M."/>
            <person name="Kodira C."/>
            <person name="Lennard N."/>
            <person name="Logue M.E."/>
            <person name="Martin R."/>
            <person name="Neiman A.M."/>
            <person name="Nikolaou E."/>
            <person name="Quail M.A."/>
            <person name="Quinn J."/>
            <person name="Santos M.C."/>
            <person name="Schmitzberger F.F."/>
            <person name="Sherlock G."/>
            <person name="Shah P."/>
            <person name="Silverstein K.A."/>
            <person name="Skrzypek M.S."/>
            <person name="Soll D."/>
            <person name="Staggs R."/>
            <person name="Stansfield I."/>
            <person name="Stumpf M.P."/>
            <person name="Sudbery P.E."/>
            <person name="Srikantha T."/>
            <person name="Zeng Q."/>
            <person name="Berman J."/>
            <person name="Berriman M."/>
            <person name="Heitman J."/>
            <person name="Gow N.A."/>
            <person name="Lorenz M.C."/>
            <person name="Birren B.W."/>
            <person name="Kellis M."/>
            <person name="Cuomo C.A."/>
        </authorList>
    </citation>
    <scope>NUCLEOTIDE SEQUENCE [LARGE SCALE GENOMIC DNA]</scope>
    <source>
        <strain evidence="9">ATCC 6260 / CBS 566 / DSM 6381 / JCM 1539 / NBRC 10279 / NRRL Y-324</strain>
    </source>
</reference>
<evidence type="ECO:0000256" key="4">
    <source>
        <dbReference type="ARBA" id="ARBA00023242"/>
    </source>
</evidence>
<dbReference type="eggNOG" id="KOG2928">
    <property type="taxonomic scope" value="Eukaryota"/>
</dbReference>
<dbReference type="KEGG" id="pgu:PGUG_01396"/>
<organism evidence="8 9">
    <name type="scientific">Meyerozyma guilliermondii (strain ATCC 6260 / CBS 566 / DSM 6381 / JCM 1539 / NBRC 10279 / NRRL Y-324)</name>
    <name type="common">Yeast</name>
    <name type="synonym">Candida guilliermondii</name>
    <dbReference type="NCBI Taxonomy" id="294746"/>
    <lineage>
        <taxon>Eukaryota</taxon>
        <taxon>Fungi</taxon>
        <taxon>Dikarya</taxon>
        <taxon>Ascomycota</taxon>
        <taxon>Saccharomycotina</taxon>
        <taxon>Pichiomycetes</taxon>
        <taxon>Debaryomycetaceae</taxon>
        <taxon>Meyerozyma</taxon>
    </lineage>
</organism>
<dbReference type="HOGENOM" id="CLU_382621_0_0_1"/>
<dbReference type="PANTHER" id="PTHR14052">
    <property type="entry name" value="ORIGIN RECOGNITION COMPLEX SUBUNIT 2"/>
    <property type="match status" value="1"/>
</dbReference>
<accession>A5DDP5</accession>
<name>A5DDP5_PICGU</name>
<evidence type="ECO:0000259" key="6">
    <source>
        <dbReference type="Pfam" id="PF04084"/>
    </source>
</evidence>
<dbReference type="GO" id="GO:0005664">
    <property type="term" value="C:nuclear origin of replication recognition complex"/>
    <property type="evidence" value="ECO:0007669"/>
    <property type="project" value="TreeGrafter"/>
</dbReference>
<evidence type="ECO:0008006" key="10">
    <source>
        <dbReference type="Google" id="ProtNLM"/>
    </source>
</evidence>
<keyword evidence="9" id="KW-1185">Reference proteome</keyword>
<comment type="similarity">
    <text evidence="2">Belongs to the ORC2 family.</text>
</comment>
<dbReference type="AlphaFoldDB" id="A5DDP5"/>
<dbReference type="Pfam" id="PF04084">
    <property type="entry name" value="RecA-like_ORC2"/>
    <property type="match status" value="1"/>
</dbReference>
<dbReference type="GO" id="GO:0003688">
    <property type="term" value="F:DNA replication origin binding"/>
    <property type="evidence" value="ECO:0007669"/>
    <property type="project" value="TreeGrafter"/>
</dbReference>
<dbReference type="VEuPathDB" id="FungiDB:PGUG_01396"/>
<dbReference type="GO" id="GO:0006260">
    <property type="term" value="P:DNA replication"/>
    <property type="evidence" value="ECO:0007669"/>
    <property type="project" value="UniProtKB-KW"/>
</dbReference>